<proteinExistence type="predicted"/>
<reference evidence="1" key="1">
    <citation type="journal article" date="2020" name="Stud. Mycol.">
        <title>101 Dothideomycetes genomes: a test case for predicting lifestyles and emergence of pathogens.</title>
        <authorList>
            <person name="Haridas S."/>
            <person name="Albert R."/>
            <person name="Binder M."/>
            <person name="Bloem J."/>
            <person name="Labutti K."/>
            <person name="Salamov A."/>
            <person name="Andreopoulos B."/>
            <person name="Baker S."/>
            <person name="Barry K."/>
            <person name="Bills G."/>
            <person name="Bluhm B."/>
            <person name="Cannon C."/>
            <person name="Castanera R."/>
            <person name="Culley D."/>
            <person name="Daum C."/>
            <person name="Ezra D."/>
            <person name="Gonzalez J."/>
            <person name="Henrissat B."/>
            <person name="Kuo A."/>
            <person name="Liang C."/>
            <person name="Lipzen A."/>
            <person name="Lutzoni F."/>
            <person name="Magnuson J."/>
            <person name="Mondo S."/>
            <person name="Nolan M."/>
            <person name="Ohm R."/>
            <person name="Pangilinan J."/>
            <person name="Park H.-J."/>
            <person name="Ramirez L."/>
            <person name="Alfaro M."/>
            <person name="Sun H."/>
            <person name="Tritt A."/>
            <person name="Yoshinaga Y."/>
            <person name="Zwiers L.-H."/>
            <person name="Turgeon B."/>
            <person name="Goodwin S."/>
            <person name="Spatafora J."/>
            <person name="Crous P."/>
            <person name="Grigoriev I."/>
        </authorList>
    </citation>
    <scope>NUCLEOTIDE SEQUENCE</scope>
    <source>
        <strain evidence="1">ATCC 200398</strain>
    </source>
</reference>
<keyword evidence="2" id="KW-1185">Reference proteome</keyword>
<evidence type="ECO:0000313" key="1">
    <source>
        <dbReference type="EMBL" id="KAF2477600.1"/>
    </source>
</evidence>
<dbReference type="EMBL" id="MU003492">
    <property type="protein sequence ID" value="KAF2477600.1"/>
    <property type="molecule type" value="Genomic_DNA"/>
</dbReference>
<organism evidence="1 2">
    <name type="scientific">Lindgomyces ingoldianus</name>
    <dbReference type="NCBI Taxonomy" id="673940"/>
    <lineage>
        <taxon>Eukaryota</taxon>
        <taxon>Fungi</taxon>
        <taxon>Dikarya</taxon>
        <taxon>Ascomycota</taxon>
        <taxon>Pezizomycotina</taxon>
        <taxon>Dothideomycetes</taxon>
        <taxon>Pleosporomycetidae</taxon>
        <taxon>Pleosporales</taxon>
        <taxon>Lindgomycetaceae</taxon>
        <taxon>Lindgomyces</taxon>
    </lineage>
</organism>
<protein>
    <submittedName>
        <fullName evidence="1">Uncharacterized protein</fullName>
    </submittedName>
</protein>
<comment type="caution">
    <text evidence="1">The sequence shown here is derived from an EMBL/GenBank/DDBJ whole genome shotgun (WGS) entry which is preliminary data.</text>
</comment>
<evidence type="ECO:0000313" key="2">
    <source>
        <dbReference type="Proteomes" id="UP000799755"/>
    </source>
</evidence>
<name>A0ACB6REX1_9PLEO</name>
<sequence length="63" mass="6684">MPRLSNNISSGNLAIGASVDQSLSHKPGDVVRWRCIFVSTGGQLRTAGACDRKPIQVGFSKVV</sequence>
<dbReference type="Proteomes" id="UP000799755">
    <property type="component" value="Unassembled WGS sequence"/>
</dbReference>
<gene>
    <name evidence="1" type="ORF">BDR25DRAFT_2385</name>
</gene>
<accession>A0ACB6REX1</accession>